<evidence type="ECO:0000313" key="2">
    <source>
        <dbReference type="Proteomes" id="UP000054538"/>
    </source>
</evidence>
<dbReference type="EMBL" id="KN830926">
    <property type="protein sequence ID" value="KIK72353.1"/>
    <property type="molecule type" value="Genomic_DNA"/>
</dbReference>
<dbReference type="HOGENOM" id="CLU_2997125_0_0_1"/>
<accession>A0A0D0C9S9</accession>
<gene>
    <name evidence="1" type="ORF">PAXRUDRAFT_180838</name>
</gene>
<keyword evidence="2" id="KW-1185">Reference proteome</keyword>
<reference evidence="2" key="2">
    <citation type="submission" date="2015-01" db="EMBL/GenBank/DDBJ databases">
        <title>Evolutionary Origins and Diversification of the Mycorrhizal Mutualists.</title>
        <authorList>
            <consortium name="DOE Joint Genome Institute"/>
            <consortium name="Mycorrhizal Genomics Consortium"/>
            <person name="Kohler A."/>
            <person name="Kuo A."/>
            <person name="Nagy L.G."/>
            <person name="Floudas D."/>
            <person name="Copeland A."/>
            <person name="Barry K.W."/>
            <person name="Cichocki N."/>
            <person name="Veneault-Fourrey C."/>
            <person name="LaButti K."/>
            <person name="Lindquist E.A."/>
            <person name="Lipzen A."/>
            <person name="Lundell T."/>
            <person name="Morin E."/>
            <person name="Murat C."/>
            <person name="Riley R."/>
            <person name="Ohm R."/>
            <person name="Sun H."/>
            <person name="Tunlid A."/>
            <person name="Henrissat B."/>
            <person name="Grigoriev I.V."/>
            <person name="Hibbett D.S."/>
            <person name="Martin F."/>
        </authorList>
    </citation>
    <scope>NUCLEOTIDE SEQUENCE [LARGE SCALE GENOMIC DNA]</scope>
    <source>
        <strain evidence="2">Ve08.2h10</strain>
    </source>
</reference>
<evidence type="ECO:0000313" key="1">
    <source>
        <dbReference type="EMBL" id="KIK72353.1"/>
    </source>
</evidence>
<protein>
    <submittedName>
        <fullName evidence="1">Uncharacterized protein</fullName>
    </submittedName>
</protein>
<dbReference type="InParanoid" id="A0A0D0C9S9"/>
<reference evidence="1 2" key="1">
    <citation type="submission" date="2014-04" db="EMBL/GenBank/DDBJ databases">
        <authorList>
            <consortium name="DOE Joint Genome Institute"/>
            <person name="Kuo A."/>
            <person name="Kohler A."/>
            <person name="Jargeat P."/>
            <person name="Nagy L.G."/>
            <person name="Floudas D."/>
            <person name="Copeland A."/>
            <person name="Barry K.W."/>
            <person name="Cichocki N."/>
            <person name="Veneault-Fourrey C."/>
            <person name="LaButti K."/>
            <person name="Lindquist E.A."/>
            <person name="Lipzen A."/>
            <person name="Lundell T."/>
            <person name="Morin E."/>
            <person name="Murat C."/>
            <person name="Sun H."/>
            <person name="Tunlid A."/>
            <person name="Henrissat B."/>
            <person name="Grigoriev I.V."/>
            <person name="Hibbett D.S."/>
            <person name="Martin F."/>
            <person name="Nordberg H.P."/>
            <person name="Cantor M.N."/>
            <person name="Hua S.X."/>
        </authorList>
    </citation>
    <scope>NUCLEOTIDE SEQUENCE [LARGE SCALE GENOMIC DNA]</scope>
    <source>
        <strain evidence="1 2">Ve08.2h10</strain>
    </source>
</reference>
<sequence>MGVHCVIFHGHHSNSTKGGIEVGTSETVPKLQGGKFKHHQSHHKICDKLGEAFMEYL</sequence>
<dbReference type="OrthoDB" id="10522990at2759"/>
<dbReference type="Proteomes" id="UP000054538">
    <property type="component" value="Unassembled WGS sequence"/>
</dbReference>
<organism evidence="1 2">
    <name type="scientific">Paxillus rubicundulus Ve08.2h10</name>
    <dbReference type="NCBI Taxonomy" id="930991"/>
    <lineage>
        <taxon>Eukaryota</taxon>
        <taxon>Fungi</taxon>
        <taxon>Dikarya</taxon>
        <taxon>Basidiomycota</taxon>
        <taxon>Agaricomycotina</taxon>
        <taxon>Agaricomycetes</taxon>
        <taxon>Agaricomycetidae</taxon>
        <taxon>Boletales</taxon>
        <taxon>Paxilineae</taxon>
        <taxon>Paxillaceae</taxon>
        <taxon>Paxillus</taxon>
    </lineage>
</organism>
<dbReference type="AlphaFoldDB" id="A0A0D0C9S9"/>
<name>A0A0D0C9S9_9AGAM</name>
<proteinExistence type="predicted"/>